<name>A0ABZ1H1V0_STRPH</name>
<reference evidence="8 9" key="1">
    <citation type="submission" date="2022-10" db="EMBL/GenBank/DDBJ databases">
        <title>The complete genomes of actinobacterial strains from the NBC collection.</title>
        <authorList>
            <person name="Joergensen T.S."/>
            <person name="Alvarez Arevalo M."/>
            <person name="Sterndorff E.B."/>
            <person name="Faurdal D."/>
            <person name="Vuksanovic O."/>
            <person name="Mourched A.-S."/>
            <person name="Charusanti P."/>
            <person name="Shaw S."/>
            <person name="Blin K."/>
            <person name="Weber T."/>
        </authorList>
    </citation>
    <scope>NUCLEOTIDE SEQUENCE [LARGE SCALE GENOMIC DNA]</scope>
    <source>
        <strain evidence="8 9">NBC 01752</strain>
    </source>
</reference>
<feature type="region of interest" description="Disordered" evidence="6">
    <location>
        <begin position="323"/>
        <end position="368"/>
    </location>
</feature>
<sequence length="668" mass="69517">MTDPQLNRSVALAYAAVGMDPPAPVPLRKNDPARVGPYALVSRLGSGGMGRVYLGRDTVGGTGMAAVKVIRSEYAEDPLFRKRFEREVGALDRVQGAHIVRLLGSGFDEDLVWVATEYVPGPTLDEVVTARGPIDATVAWRLMADMGRAVEAIWRAGIVHRDLKPSNVILAADGARVIDFGVVQATDDASITVTGQNVGTPAFMSPEQVRGNEVTVSSDIFALASALAYAVTGRAPFGEGTGVDVLHRVAFEPPREEVLAKVAAVDVDLAEFIRACLDKDPRSRPLPEAVFRTAIGHQLPAPDGQPPRSAPKWAPLREGRPAALTAAPPVDPSPVNPSPMDPSTGSVASDAPAPPAAGRRRKPTPGRRRKLMAGATAMAGLLVAGGITVALLRQDDSTPTAGPGPEASSAATENPVSVPTSSQKAPKATPSKTGPDRAAEKSPSAGGPRDPATLDIRTAPCPAEIVPGSQGVCVEALQMRLGGHGLRVTIDGRFGEATVTAVRALQSEAGITVDGRVGGATKKLLYGKPPGPVKAGSVTVTQSVDGASVARCLDTREPDAQVWGCQGATTQKWALYRVSGQDSQYLVVNQGNHLCLDAGTGGHNGQQIRARNCDGKSAQRWRFGGGGTLVSVPGGLCLDAEAETSGQDGQRVQGWGCAGSINQVWNWS</sequence>
<evidence type="ECO:0000259" key="7">
    <source>
        <dbReference type="PROSITE" id="PS50011"/>
    </source>
</evidence>
<dbReference type="InterPro" id="IPR011009">
    <property type="entry name" value="Kinase-like_dom_sf"/>
</dbReference>
<dbReference type="Gene3D" id="1.10.101.10">
    <property type="entry name" value="PGBD-like superfamily/PGBD"/>
    <property type="match status" value="1"/>
</dbReference>
<dbReference type="CDD" id="cd00161">
    <property type="entry name" value="beta-trefoil_Ricin-like"/>
    <property type="match status" value="1"/>
</dbReference>
<dbReference type="SMART" id="SM00220">
    <property type="entry name" value="S_TKc"/>
    <property type="match status" value="1"/>
</dbReference>
<protein>
    <submittedName>
        <fullName evidence="8">Protein kinase</fullName>
    </submittedName>
</protein>
<keyword evidence="9" id="KW-1185">Reference proteome</keyword>
<dbReference type="Gene3D" id="2.80.10.50">
    <property type="match status" value="1"/>
</dbReference>
<keyword evidence="3 8" id="KW-0418">Kinase</keyword>
<dbReference type="Gene3D" id="3.30.200.20">
    <property type="entry name" value="Phosphorylase Kinase, domain 1"/>
    <property type="match status" value="1"/>
</dbReference>
<keyword evidence="1" id="KW-0808">Transferase</keyword>
<feature type="compositionally biased region" description="Pro residues" evidence="6">
    <location>
        <begin position="329"/>
        <end position="340"/>
    </location>
</feature>
<dbReference type="RefSeq" id="WP_326757861.1">
    <property type="nucleotide sequence ID" value="NZ_CP109135.1"/>
</dbReference>
<feature type="region of interest" description="Disordered" evidence="6">
    <location>
        <begin position="395"/>
        <end position="455"/>
    </location>
</feature>
<evidence type="ECO:0000256" key="2">
    <source>
        <dbReference type="ARBA" id="ARBA00022741"/>
    </source>
</evidence>
<dbReference type="PROSITE" id="PS50011">
    <property type="entry name" value="PROTEIN_KINASE_DOM"/>
    <property type="match status" value="1"/>
</dbReference>
<dbReference type="InterPro" id="IPR002477">
    <property type="entry name" value="Peptidoglycan-bd-like"/>
</dbReference>
<dbReference type="CDD" id="cd14014">
    <property type="entry name" value="STKc_PknB_like"/>
    <property type="match status" value="1"/>
</dbReference>
<dbReference type="SUPFAM" id="SSF50370">
    <property type="entry name" value="Ricin B-like lectins"/>
    <property type="match status" value="1"/>
</dbReference>
<dbReference type="Pfam" id="PF01471">
    <property type="entry name" value="PG_binding_1"/>
    <property type="match status" value="1"/>
</dbReference>
<feature type="compositionally biased region" description="Basic residues" evidence="6">
    <location>
        <begin position="358"/>
        <end position="368"/>
    </location>
</feature>
<dbReference type="PANTHER" id="PTHR43289">
    <property type="entry name" value="MITOGEN-ACTIVATED PROTEIN KINASE KINASE KINASE 20-RELATED"/>
    <property type="match status" value="1"/>
</dbReference>
<dbReference type="PROSITE" id="PS00108">
    <property type="entry name" value="PROTEIN_KINASE_ST"/>
    <property type="match status" value="1"/>
</dbReference>
<dbReference type="SUPFAM" id="SSF47090">
    <property type="entry name" value="PGBD-like"/>
    <property type="match status" value="1"/>
</dbReference>
<dbReference type="InterPro" id="IPR035992">
    <property type="entry name" value="Ricin_B-like_lectins"/>
</dbReference>
<feature type="binding site" evidence="5">
    <location>
        <position position="68"/>
    </location>
    <ligand>
        <name>ATP</name>
        <dbReference type="ChEBI" id="CHEBI:30616"/>
    </ligand>
</feature>
<dbReference type="PROSITE" id="PS50231">
    <property type="entry name" value="RICIN_B_LECTIN"/>
    <property type="match status" value="1"/>
</dbReference>
<dbReference type="PROSITE" id="PS00107">
    <property type="entry name" value="PROTEIN_KINASE_ATP"/>
    <property type="match status" value="1"/>
</dbReference>
<dbReference type="InterPro" id="IPR017441">
    <property type="entry name" value="Protein_kinase_ATP_BS"/>
</dbReference>
<evidence type="ECO:0000313" key="9">
    <source>
        <dbReference type="Proteomes" id="UP001340816"/>
    </source>
</evidence>
<gene>
    <name evidence="8" type="ORF">OHB35_04130</name>
</gene>
<dbReference type="PANTHER" id="PTHR43289:SF34">
    <property type="entry name" value="SERINE_THREONINE-PROTEIN KINASE YBDM-RELATED"/>
    <property type="match status" value="1"/>
</dbReference>
<keyword evidence="2 5" id="KW-0547">Nucleotide-binding</keyword>
<dbReference type="EMBL" id="CP109135">
    <property type="protein sequence ID" value="WSD12472.1"/>
    <property type="molecule type" value="Genomic_DNA"/>
</dbReference>
<keyword evidence="4 5" id="KW-0067">ATP-binding</keyword>
<dbReference type="InterPro" id="IPR036365">
    <property type="entry name" value="PGBD-like_sf"/>
</dbReference>
<dbReference type="Pfam" id="PF00069">
    <property type="entry name" value="Pkinase"/>
    <property type="match status" value="1"/>
</dbReference>
<dbReference type="InterPro" id="IPR000719">
    <property type="entry name" value="Prot_kinase_dom"/>
</dbReference>
<organism evidence="8 9">
    <name type="scientific">Streptomyces phaeochromogenes</name>
    <dbReference type="NCBI Taxonomy" id="1923"/>
    <lineage>
        <taxon>Bacteria</taxon>
        <taxon>Bacillati</taxon>
        <taxon>Actinomycetota</taxon>
        <taxon>Actinomycetes</taxon>
        <taxon>Kitasatosporales</taxon>
        <taxon>Streptomycetaceae</taxon>
        <taxon>Streptomyces</taxon>
        <taxon>Streptomyces phaeochromogenes group</taxon>
    </lineage>
</organism>
<evidence type="ECO:0000256" key="6">
    <source>
        <dbReference type="SAM" id="MobiDB-lite"/>
    </source>
</evidence>
<evidence type="ECO:0000256" key="4">
    <source>
        <dbReference type="ARBA" id="ARBA00022840"/>
    </source>
</evidence>
<proteinExistence type="predicted"/>
<feature type="compositionally biased region" description="Polar residues" evidence="6">
    <location>
        <begin position="409"/>
        <end position="424"/>
    </location>
</feature>
<dbReference type="Pfam" id="PF00652">
    <property type="entry name" value="Ricin_B_lectin"/>
    <property type="match status" value="1"/>
</dbReference>
<evidence type="ECO:0000256" key="3">
    <source>
        <dbReference type="ARBA" id="ARBA00022777"/>
    </source>
</evidence>
<dbReference type="Gene3D" id="1.10.510.10">
    <property type="entry name" value="Transferase(Phosphotransferase) domain 1"/>
    <property type="match status" value="1"/>
</dbReference>
<evidence type="ECO:0000313" key="8">
    <source>
        <dbReference type="EMBL" id="WSD12472.1"/>
    </source>
</evidence>
<dbReference type="InterPro" id="IPR036366">
    <property type="entry name" value="PGBDSf"/>
</dbReference>
<dbReference type="InterPro" id="IPR000772">
    <property type="entry name" value="Ricin_B_lectin"/>
</dbReference>
<evidence type="ECO:0000256" key="1">
    <source>
        <dbReference type="ARBA" id="ARBA00022679"/>
    </source>
</evidence>
<dbReference type="SUPFAM" id="SSF56112">
    <property type="entry name" value="Protein kinase-like (PK-like)"/>
    <property type="match status" value="1"/>
</dbReference>
<dbReference type="InterPro" id="IPR008271">
    <property type="entry name" value="Ser/Thr_kinase_AS"/>
</dbReference>
<dbReference type="GO" id="GO:0016301">
    <property type="term" value="F:kinase activity"/>
    <property type="evidence" value="ECO:0007669"/>
    <property type="project" value="UniProtKB-KW"/>
</dbReference>
<evidence type="ECO:0000256" key="5">
    <source>
        <dbReference type="PROSITE-ProRule" id="PRU10141"/>
    </source>
</evidence>
<accession>A0ABZ1H1V0</accession>
<feature type="domain" description="Protein kinase" evidence="7">
    <location>
        <begin position="38"/>
        <end position="300"/>
    </location>
</feature>
<dbReference type="Proteomes" id="UP001340816">
    <property type="component" value="Chromosome"/>
</dbReference>
<dbReference type="SMART" id="SM00458">
    <property type="entry name" value="RICIN"/>
    <property type="match status" value="1"/>
</dbReference>